<dbReference type="EMBL" id="JACTAG010000002">
    <property type="protein sequence ID" value="MBD3664598.1"/>
    <property type="molecule type" value="Genomic_DNA"/>
</dbReference>
<dbReference type="InterPro" id="IPR036291">
    <property type="entry name" value="NAD(P)-bd_dom_sf"/>
</dbReference>
<dbReference type="PANTHER" id="PTHR10366">
    <property type="entry name" value="NAD DEPENDENT EPIMERASE/DEHYDRATASE"/>
    <property type="match status" value="1"/>
</dbReference>
<dbReference type="Gene3D" id="3.40.50.720">
    <property type="entry name" value="NAD(P)-binding Rossmann-like Domain"/>
    <property type="match status" value="1"/>
</dbReference>
<evidence type="ECO:0000313" key="4">
    <source>
        <dbReference type="EMBL" id="MBD3664598.1"/>
    </source>
</evidence>
<sequence length="336" mass="36267">MPETILLTGCTGYLAKHILLRLLNAGHVVRGSLRSDTRAQEVRQAVAPHLTDPALLDNLSFVQLDLTKDEGWDSAMRDITILMHTASPFPFTQPKDENDLIRPAVDGTLRALRAAQNAGVKRVILTSSTAAISGSPGSGTKTEADWTDITASGVTPYVKSKTLAEKAAWDFVEKHPDMVLTTINPGFILGPSLDAHYGTSLLAIERILAARDPAVPRIGFTTVDVRDVADMHVGAINTPDTEGKRILSVAEFMWFTELAGAIARAFPDRKVVTRQAPNALMRVMALFDPAIRQLVPALGKRDEISNARARSIFGIDFRPVEDAVVASAQSVIAAGK</sequence>
<accession>A0A927HFM6</accession>
<reference evidence="4" key="1">
    <citation type="submission" date="2020-08" db="EMBL/GenBank/DDBJ databases">
        <title>Sulfitobacter aestuariivivens sp. nov., isolated from a tidal flat.</title>
        <authorList>
            <person name="Park S."/>
            <person name="Yoon J.-H."/>
        </authorList>
    </citation>
    <scope>NUCLEOTIDE SEQUENCE</scope>
    <source>
        <strain evidence="4">TSTF-M16</strain>
    </source>
</reference>
<organism evidence="4 5">
    <name type="scientific">Sulfitobacter aestuariivivens</name>
    <dbReference type="NCBI Taxonomy" id="2766981"/>
    <lineage>
        <taxon>Bacteria</taxon>
        <taxon>Pseudomonadati</taxon>
        <taxon>Pseudomonadota</taxon>
        <taxon>Alphaproteobacteria</taxon>
        <taxon>Rhodobacterales</taxon>
        <taxon>Roseobacteraceae</taxon>
        <taxon>Sulfitobacter</taxon>
    </lineage>
</organism>
<dbReference type="SUPFAM" id="SSF51735">
    <property type="entry name" value="NAD(P)-binding Rossmann-fold domains"/>
    <property type="match status" value="1"/>
</dbReference>
<name>A0A927HFM6_9RHOB</name>
<evidence type="ECO:0000313" key="5">
    <source>
        <dbReference type="Proteomes" id="UP000635142"/>
    </source>
</evidence>
<protein>
    <submittedName>
        <fullName evidence="4">Aldehyde reductase</fullName>
    </submittedName>
</protein>
<comment type="similarity">
    <text evidence="2">Belongs to the NAD(P)-dependent epimerase/dehydratase family. Dihydroflavonol-4-reductase subfamily.</text>
</comment>
<dbReference type="Pfam" id="PF01370">
    <property type="entry name" value="Epimerase"/>
    <property type="match status" value="1"/>
</dbReference>
<dbReference type="CDD" id="cd05227">
    <property type="entry name" value="AR_SDR_e"/>
    <property type="match status" value="1"/>
</dbReference>
<keyword evidence="1" id="KW-0560">Oxidoreductase</keyword>
<dbReference type="InterPro" id="IPR050425">
    <property type="entry name" value="NAD(P)_dehydrat-like"/>
</dbReference>
<dbReference type="FunFam" id="3.40.50.720:FF:000336">
    <property type="entry name" value="Aldehyde reductase"/>
    <property type="match status" value="1"/>
</dbReference>
<evidence type="ECO:0000256" key="2">
    <source>
        <dbReference type="ARBA" id="ARBA00023445"/>
    </source>
</evidence>
<evidence type="ECO:0000259" key="3">
    <source>
        <dbReference type="Pfam" id="PF01370"/>
    </source>
</evidence>
<keyword evidence="5" id="KW-1185">Reference proteome</keyword>
<dbReference type="RefSeq" id="WP_191075620.1">
    <property type="nucleotide sequence ID" value="NZ_JACTAG010000002.1"/>
</dbReference>
<dbReference type="Proteomes" id="UP000635142">
    <property type="component" value="Unassembled WGS sequence"/>
</dbReference>
<comment type="caution">
    <text evidence="4">The sequence shown here is derived from an EMBL/GenBank/DDBJ whole genome shotgun (WGS) entry which is preliminary data.</text>
</comment>
<gene>
    <name evidence="4" type="ORF">H9Q16_11745</name>
</gene>
<feature type="domain" description="NAD-dependent epimerase/dehydratase" evidence="3">
    <location>
        <begin position="5"/>
        <end position="247"/>
    </location>
</feature>
<evidence type="ECO:0000256" key="1">
    <source>
        <dbReference type="ARBA" id="ARBA00023002"/>
    </source>
</evidence>
<dbReference type="AlphaFoldDB" id="A0A927HFM6"/>
<dbReference type="PANTHER" id="PTHR10366:SF564">
    <property type="entry name" value="STEROL-4-ALPHA-CARBOXYLATE 3-DEHYDROGENASE, DECARBOXYLATING"/>
    <property type="match status" value="1"/>
</dbReference>
<dbReference type="InterPro" id="IPR001509">
    <property type="entry name" value="Epimerase_deHydtase"/>
</dbReference>
<dbReference type="GO" id="GO:0016616">
    <property type="term" value="F:oxidoreductase activity, acting on the CH-OH group of donors, NAD or NADP as acceptor"/>
    <property type="evidence" value="ECO:0007669"/>
    <property type="project" value="TreeGrafter"/>
</dbReference>
<proteinExistence type="inferred from homology"/>